<keyword evidence="5" id="KW-1185">Reference proteome</keyword>
<evidence type="ECO:0000259" key="1">
    <source>
        <dbReference type="Pfam" id="PF02121"/>
    </source>
</evidence>
<evidence type="ECO:0000313" key="2">
    <source>
        <dbReference type="EMBL" id="UTX43191.1"/>
    </source>
</evidence>
<dbReference type="AlphaFoldDB" id="A0A9Q9F9D5"/>
<dbReference type="Proteomes" id="UP001217963">
    <property type="component" value="Chromosome V"/>
</dbReference>
<reference evidence="3 5" key="2">
    <citation type="submission" date="2023-02" db="EMBL/GenBank/DDBJ databases">
        <title>Encephalitozoon hellem ATCC 50451 complete genome.</title>
        <authorList>
            <person name="Mascarenhas dos Santos A.C."/>
            <person name="Julian A.T."/>
            <person name="Pombert J.-F."/>
        </authorList>
    </citation>
    <scope>NUCLEOTIDE SEQUENCE [LARGE SCALE GENOMIC DNA]</scope>
    <source>
        <strain evidence="3 5">ATCC 50451</strain>
    </source>
</reference>
<feature type="domain" description="Phosphatidylinositol transfer protein N-terminal" evidence="1">
    <location>
        <begin position="6"/>
        <end position="243"/>
    </location>
</feature>
<dbReference type="PANTHER" id="PTHR10658">
    <property type="entry name" value="PHOSPHATIDYLINOSITOL TRANSFER PROTEIN"/>
    <property type="match status" value="1"/>
</dbReference>
<accession>A0A9Q9F9D5</accession>
<protein>
    <submittedName>
        <fullName evidence="2 3">Phosphatidylinositol transfer protein</fullName>
    </submittedName>
</protein>
<dbReference type="InterPro" id="IPR001666">
    <property type="entry name" value="PI_transfer"/>
</dbReference>
<dbReference type="InterPro" id="IPR055261">
    <property type="entry name" value="PI_transfer_N"/>
</dbReference>
<dbReference type="Gene3D" id="3.30.530.20">
    <property type="match status" value="1"/>
</dbReference>
<sequence>MGRVEKIYVTVLPMTTDEYAVGHFHTVTSMTESENAGGLRVEMIKAESVVHETLGKANKTHKIMYLKPRFPRVLHSLIPEDACIVEEISYNAHTKCHTFYKNRYFSNDTFNMVFNTINRDGAEVLENPFEHDPSHVRSIEKINLDLHGPPVDPAFDPSVYYHEESGRGRLDENWIERYKEEGMPMMVSYKHLTVEVNNYMMGWISAEIEKVMRGIITSVQQRIFCTMDKWHGKSIDGIQKEGESQKDRNFIK</sequence>
<evidence type="ECO:0000313" key="3">
    <source>
        <dbReference type="EMBL" id="WEL38648.1"/>
    </source>
</evidence>
<evidence type="ECO:0000313" key="5">
    <source>
        <dbReference type="Proteomes" id="UP001217963"/>
    </source>
</evidence>
<dbReference type="EMBL" id="CP119066">
    <property type="protein sequence ID" value="WEL38648.1"/>
    <property type="molecule type" value="Genomic_DNA"/>
</dbReference>
<reference evidence="2" key="1">
    <citation type="submission" date="2021-05" db="EMBL/GenBank/DDBJ databases">
        <title>Encephalitozoon hellem ATCC 50604 Complete Genome.</title>
        <authorList>
            <person name="Mascarenhas dos Santos A.C."/>
            <person name="Julian A.T."/>
            <person name="Pombert J.-F."/>
        </authorList>
    </citation>
    <scope>NUCLEOTIDE SEQUENCE</scope>
    <source>
        <strain evidence="2">ATCC 50604</strain>
    </source>
</reference>
<dbReference type="SUPFAM" id="SSF55961">
    <property type="entry name" value="Bet v1-like"/>
    <property type="match status" value="1"/>
</dbReference>
<dbReference type="PANTHER" id="PTHR10658:SF11">
    <property type="entry name" value="VIBRATOR, ISOFORM B"/>
    <property type="match status" value="1"/>
</dbReference>
<dbReference type="PRINTS" id="PR00391">
    <property type="entry name" value="PITRANSFER"/>
</dbReference>
<dbReference type="Proteomes" id="UP001059546">
    <property type="component" value="Chromosome V"/>
</dbReference>
<dbReference type="GO" id="GO:0005548">
    <property type="term" value="F:phospholipid transporter activity"/>
    <property type="evidence" value="ECO:0007669"/>
    <property type="project" value="InterPro"/>
</dbReference>
<gene>
    <name evidence="2" type="ORF">GPU96_05g09320</name>
    <name evidence="3" type="ORF">PFJ87_05g01180</name>
</gene>
<dbReference type="EMBL" id="CP075151">
    <property type="protein sequence ID" value="UTX43191.1"/>
    <property type="molecule type" value="Genomic_DNA"/>
</dbReference>
<name>A0A9Q9F9D5_ENCHE</name>
<organism evidence="2 4">
    <name type="scientific">Encephalitozoon hellem</name>
    <name type="common">Microsporidian parasite</name>
    <dbReference type="NCBI Taxonomy" id="27973"/>
    <lineage>
        <taxon>Eukaryota</taxon>
        <taxon>Fungi</taxon>
        <taxon>Fungi incertae sedis</taxon>
        <taxon>Microsporidia</taxon>
        <taxon>Unikaryonidae</taxon>
        <taxon>Encephalitozoon</taxon>
    </lineage>
</organism>
<dbReference type="OrthoDB" id="18453at2759"/>
<proteinExistence type="predicted"/>
<dbReference type="Pfam" id="PF02121">
    <property type="entry name" value="IP_trans"/>
    <property type="match status" value="1"/>
</dbReference>
<dbReference type="InterPro" id="IPR023393">
    <property type="entry name" value="START-like_dom_sf"/>
</dbReference>
<evidence type="ECO:0000313" key="4">
    <source>
        <dbReference type="Proteomes" id="UP001059546"/>
    </source>
</evidence>